<comment type="caution">
    <text evidence="2">The sequence shown here is derived from an EMBL/GenBank/DDBJ whole genome shotgun (WGS) entry which is preliminary data.</text>
</comment>
<organism evidence="2 3">
    <name type="scientific">Eumeta variegata</name>
    <name type="common">Bagworm moth</name>
    <name type="synonym">Eumeta japonica</name>
    <dbReference type="NCBI Taxonomy" id="151549"/>
    <lineage>
        <taxon>Eukaryota</taxon>
        <taxon>Metazoa</taxon>
        <taxon>Ecdysozoa</taxon>
        <taxon>Arthropoda</taxon>
        <taxon>Hexapoda</taxon>
        <taxon>Insecta</taxon>
        <taxon>Pterygota</taxon>
        <taxon>Neoptera</taxon>
        <taxon>Endopterygota</taxon>
        <taxon>Lepidoptera</taxon>
        <taxon>Glossata</taxon>
        <taxon>Ditrysia</taxon>
        <taxon>Tineoidea</taxon>
        <taxon>Psychidae</taxon>
        <taxon>Oiketicinae</taxon>
        <taxon>Eumeta</taxon>
    </lineage>
</organism>
<reference evidence="2 3" key="1">
    <citation type="journal article" date="2019" name="Commun. Biol.">
        <title>The bagworm genome reveals a unique fibroin gene that provides high tensile strength.</title>
        <authorList>
            <person name="Kono N."/>
            <person name="Nakamura H."/>
            <person name="Ohtoshi R."/>
            <person name="Tomita M."/>
            <person name="Numata K."/>
            <person name="Arakawa K."/>
        </authorList>
    </citation>
    <scope>NUCLEOTIDE SEQUENCE [LARGE SCALE GENOMIC DNA]</scope>
</reference>
<feature type="region of interest" description="Disordered" evidence="1">
    <location>
        <begin position="34"/>
        <end position="62"/>
    </location>
</feature>
<dbReference type="Proteomes" id="UP000299102">
    <property type="component" value="Unassembled WGS sequence"/>
</dbReference>
<keyword evidence="3" id="KW-1185">Reference proteome</keyword>
<evidence type="ECO:0000313" key="2">
    <source>
        <dbReference type="EMBL" id="GBP92683.1"/>
    </source>
</evidence>
<feature type="compositionally biased region" description="Polar residues" evidence="1">
    <location>
        <begin position="41"/>
        <end position="57"/>
    </location>
</feature>
<evidence type="ECO:0000313" key="3">
    <source>
        <dbReference type="Proteomes" id="UP000299102"/>
    </source>
</evidence>
<proteinExistence type="predicted"/>
<protein>
    <submittedName>
        <fullName evidence="2">Uncharacterized protein</fullName>
    </submittedName>
</protein>
<evidence type="ECO:0000256" key="1">
    <source>
        <dbReference type="SAM" id="MobiDB-lite"/>
    </source>
</evidence>
<sequence length="152" mass="17296">MAIVCCKRANIIKTKWSESSTSLRSRHIVDLALNESDRTPRSSASANPFASDSRSSPHPSPLSFKLSLQFKLPKTVKYPQNWRPVAYSLRLCIDVLRSWHPKYRCQPTRRKRMCQTSTAGNQAQADSEWRVSTDVVECALGTEKLLMELEIN</sequence>
<gene>
    <name evidence="2" type="ORF">EVAR_81861_1</name>
</gene>
<accession>A0A4C2A0J8</accession>
<dbReference type="AlphaFoldDB" id="A0A4C2A0J8"/>
<dbReference type="EMBL" id="BGZK01002297">
    <property type="protein sequence ID" value="GBP92683.1"/>
    <property type="molecule type" value="Genomic_DNA"/>
</dbReference>
<name>A0A4C2A0J8_EUMVA</name>